<dbReference type="RefSeq" id="WP_230866910.1">
    <property type="nucleotide sequence ID" value="NZ_CP046640.1"/>
</dbReference>
<keyword evidence="1" id="KW-0812">Transmembrane</keyword>
<dbReference type="InterPro" id="IPR002798">
    <property type="entry name" value="SpoIIM-like"/>
</dbReference>
<dbReference type="AlphaFoldDB" id="A0A8A7KB72"/>
<keyword evidence="3" id="KW-1185">Reference proteome</keyword>
<feature type="transmembrane region" description="Helical" evidence="1">
    <location>
        <begin position="71"/>
        <end position="96"/>
    </location>
</feature>
<dbReference type="PIRSF" id="PIRSF038973">
    <property type="entry name" value="SpoIIM"/>
    <property type="match status" value="1"/>
</dbReference>
<dbReference type="EMBL" id="CP046640">
    <property type="protein sequence ID" value="QTL98490.1"/>
    <property type="molecule type" value="Genomic_DNA"/>
</dbReference>
<feature type="transmembrane region" description="Helical" evidence="1">
    <location>
        <begin position="116"/>
        <end position="144"/>
    </location>
</feature>
<dbReference type="InterPro" id="IPR014196">
    <property type="entry name" value="SpoIIM"/>
</dbReference>
<reference evidence="2" key="1">
    <citation type="submission" date="2019-12" db="EMBL/GenBank/DDBJ databases">
        <authorList>
            <person name="zhang j."/>
            <person name="sun C.M."/>
        </authorList>
    </citation>
    <scope>NUCLEOTIDE SEQUENCE</scope>
    <source>
        <strain evidence="2">NS-1</strain>
    </source>
</reference>
<name>A0A8A7KB72_9FIRM</name>
<feature type="transmembrane region" description="Helical" evidence="1">
    <location>
        <begin position="12"/>
        <end position="30"/>
    </location>
</feature>
<dbReference type="NCBIfam" id="TIGR02831">
    <property type="entry name" value="spo_II_M"/>
    <property type="match status" value="1"/>
</dbReference>
<dbReference type="KEGG" id="ifn:GM661_11175"/>
<keyword evidence="1" id="KW-1133">Transmembrane helix</keyword>
<evidence type="ECO:0000313" key="2">
    <source>
        <dbReference type="EMBL" id="QTL98490.1"/>
    </source>
</evidence>
<keyword evidence="1" id="KW-0472">Membrane</keyword>
<sequence>MNKYFYDRLPLFVFVFIIFVSGISFGAIAVKTVDYSIRENVFVYFNDFMKGYDELNYSSSTLVSESIKFNLLNIVIIWVLGISVFLMPLIMVLVFFKGFVLGFTVGFLVNEYSLHGIIMAIAAVFPQNLIIIPAYILAAVMAIYLSVRIFKYYRGLEGLKGEDLLTYTLEMGLLALLLVGGSIIETFISPYLMKIILHFI</sequence>
<protein>
    <submittedName>
        <fullName evidence="2">Stage II sporulation protein M</fullName>
    </submittedName>
</protein>
<feature type="transmembrane region" description="Helical" evidence="1">
    <location>
        <begin position="164"/>
        <end position="184"/>
    </location>
</feature>
<dbReference type="Pfam" id="PF01944">
    <property type="entry name" value="SpoIIM"/>
    <property type="match status" value="1"/>
</dbReference>
<evidence type="ECO:0000256" key="1">
    <source>
        <dbReference type="SAM" id="Phobius"/>
    </source>
</evidence>
<dbReference type="Proteomes" id="UP000665020">
    <property type="component" value="Chromosome"/>
</dbReference>
<evidence type="ECO:0000313" key="3">
    <source>
        <dbReference type="Proteomes" id="UP000665020"/>
    </source>
</evidence>
<accession>A0A8A7KB72</accession>
<proteinExistence type="predicted"/>
<organism evidence="2 3">
    <name type="scientific">Iocasia fonsfrigidae</name>
    <dbReference type="NCBI Taxonomy" id="2682810"/>
    <lineage>
        <taxon>Bacteria</taxon>
        <taxon>Bacillati</taxon>
        <taxon>Bacillota</taxon>
        <taxon>Clostridia</taxon>
        <taxon>Halanaerobiales</taxon>
        <taxon>Halanaerobiaceae</taxon>
        <taxon>Iocasia</taxon>
    </lineage>
</organism>
<gene>
    <name evidence="2" type="primary">spoIIM</name>
    <name evidence="2" type="ORF">GM661_11175</name>
</gene>